<evidence type="ECO:0000313" key="1">
    <source>
        <dbReference type="EMBL" id="PWN50773.1"/>
    </source>
</evidence>
<sequence length="908" mass="102114">MPKPAHPDVGDMLSPPPRPTKLRPSSVTKPSSLISRRDSFTSFATAASVRDRGDPTSPTSSSAGQSASQAPDSSASELGRDEGGEEGQEEEDDSSLSEGPPPHFKVERKTSDNSQKSPATSQAGSVATFKDSPKNSPSRKSPGLARDFLISAKSPAERRIRDSAVSSSPYSQSDFDPEEFKNRIRANSRLTAPKSTSNLRDSRISSGRGSRLLLEAFDDRRSSRITDASRDSFLAPRSRSTSRLSRRSDAPASRLTLNPRPSMSSLRSADIYPVSPTRSRGSFSARYDPREDGASTIGGRSRRPSISLDEAKVFPGTKIRKYTEPPLTETMSSVMAQFSGRNMADHRCAGYPIAVFAGATAIDTGSIIHPHISGGLALYFGPGHPKNMAINLPEEDRVPKHIPNPKAPTTIALSRRAELRAVISALETIYDLYRGRACAHICIDSAYVAKAWGTWIPTWEVEGWPGEEPPEPLRRSSRKRSSSHYGGGYASEDGRSYGRAYRSRTSHRGDYLDEDPYERGYRSDYRRGGSERGGNSRRDRRRHSFSDSEDYSDDYDDRRSAYGSSRSARVGGGRRDRYRPPKPSLRKLVDEDLLRELADIRFEFAEVERNRIGSAHLYLIDRMHNPADKMARAVARSENSFLNGNATRGEEEDEVEEDDEDEDEDEERHDEKGYFSEDREETDDGKEQWYDGRSRIDSRSSSRQEDSRRGGRGPPTRARVQKLSARRLRELEEEQDLQAETQSIRSVRTAKSDKSRKSRRDRDKDQNLARELDHEYERMRAVSSRGAPPTSSGFLSPTPRRSLSGPSRSQPNFRSAYADSAVDFSDYGRRDGRRSRLRPAPEDEDYHDGTRNRSNKKVDEDLKRRERKKIERERMERERASKDDDNRSFFSKMFGGRRGKKTNSNSQR</sequence>
<proteinExistence type="predicted"/>
<gene>
    <name evidence="1" type="ORF">IE53DRAFT_386919</name>
</gene>
<dbReference type="Proteomes" id="UP000245626">
    <property type="component" value="Unassembled WGS sequence"/>
</dbReference>
<evidence type="ECO:0000313" key="2">
    <source>
        <dbReference type="Proteomes" id="UP000245626"/>
    </source>
</evidence>
<dbReference type="EMBL" id="KZ819899">
    <property type="protein sequence ID" value="PWN50773.1"/>
    <property type="molecule type" value="Genomic_DNA"/>
</dbReference>
<name>A0ACD0NY60_9BASI</name>
<reference evidence="1 2" key="1">
    <citation type="journal article" date="2018" name="Mol. Biol. Evol.">
        <title>Broad Genomic Sampling Reveals a Smut Pathogenic Ancestry of the Fungal Clade Ustilaginomycotina.</title>
        <authorList>
            <person name="Kijpornyongpan T."/>
            <person name="Mondo S.J."/>
            <person name="Barry K."/>
            <person name="Sandor L."/>
            <person name="Lee J."/>
            <person name="Lipzen A."/>
            <person name="Pangilinan J."/>
            <person name="LaButti K."/>
            <person name="Hainaut M."/>
            <person name="Henrissat B."/>
            <person name="Grigoriev I.V."/>
            <person name="Spatafora J.W."/>
            <person name="Aime M.C."/>
        </authorList>
    </citation>
    <scope>NUCLEOTIDE SEQUENCE [LARGE SCALE GENOMIC DNA]</scope>
    <source>
        <strain evidence="1 2">SA 807</strain>
    </source>
</reference>
<organism evidence="1 2">
    <name type="scientific">Violaceomyces palustris</name>
    <dbReference type="NCBI Taxonomy" id="1673888"/>
    <lineage>
        <taxon>Eukaryota</taxon>
        <taxon>Fungi</taxon>
        <taxon>Dikarya</taxon>
        <taxon>Basidiomycota</taxon>
        <taxon>Ustilaginomycotina</taxon>
        <taxon>Ustilaginomycetes</taxon>
        <taxon>Violaceomycetales</taxon>
        <taxon>Violaceomycetaceae</taxon>
        <taxon>Violaceomyces</taxon>
    </lineage>
</organism>
<protein>
    <submittedName>
        <fullName evidence="1">Uncharacterized protein</fullName>
    </submittedName>
</protein>
<accession>A0ACD0NY60</accession>
<keyword evidence="2" id="KW-1185">Reference proteome</keyword>